<comment type="subcellular location">
    <subcellularLocation>
        <location evidence="1">Cell membrane</location>
        <topology evidence="1">Multi-pass membrane protein</topology>
    </subcellularLocation>
</comment>
<dbReference type="PANTHER" id="PTHR30489">
    <property type="entry name" value="LIPOPROTEIN-RELEASING SYSTEM TRANSMEMBRANE PROTEIN LOLE"/>
    <property type="match status" value="1"/>
</dbReference>
<feature type="domain" description="ABC3 transporter permease C-terminal" evidence="8">
    <location>
        <begin position="81"/>
        <end position="203"/>
    </location>
</feature>
<evidence type="ECO:0000256" key="4">
    <source>
        <dbReference type="ARBA" id="ARBA00022692"/>
    </source>
</evidence>
<evidence type="ECO:0000256" key="7">
    <source>
        <dbReference type="SAM" id="Phobius"/>
    </source>
</evidence>
<feature type="transmembrane region" description="Helical" evidence="7">
    <location>
        <begin position="571"/>
        <end position="601"/>
    </location>
</feature>
<dbReference type="InterPro" id="IPR051447">
    <property type="entry name" value="Lipoprotein-release_system"/>
</dbReference>
<evidence type="ECO:0000256" key="6">
    <source>
        <dbReference type="ARBA" id="ARBA00023136"/>
    </source>
</evidence>
<evidence type="ECO:0000313" key="9">
    <source>
        <dbReference type="EMBL" id="MEF3113791.1"/>
    </source>
</evidence>
<proteinExistence type="inferred from homology"/>
<dbReference type="PANTHER" id="PTHR30489:SF0">
    <property type="entry name" value="LIPOPROTEIN-RELEASING SYSTEM TRANSMEMBRANE PROTEIN LOLE"/>
    <property type="match status" value="1"/>
</dbReference>
<keyword evidence="3" id="KW-1003">Cell membrane</keyword>
<evidence type="ECO:0000256" key="3">
    <source>
        <dbReference type="ARBA" id="ARBA00022475"/>
    </source>
</evidence>
<feature type="transmembrane region" description="Helical" evidence="7">
    <location>
        <begin position="223"/>
        <end position="245"/>
    </location>
</feature>
<sequence>MPVVSPTLPPLAIPRLTPTRLLWAEIRAHPGRIIGVAAACCATAASTGACLLLLLGAGLTDHPANSPEAAAAQSAQDIMALLMSLLLMCAVLVIGSTVSLWTGQRLHQFAVLRALGTTAARLRRMVAADVARLALTSAAVGAAAGAPPLAALGRRLLIEQKMWPAATVLPPTGQMWVACAAVCLATGGVGVLAALLSVWAAGRVNAIDLLKDHESAPGLRRSRARLVTGLSMALMFCVPLLPVMALPGLSAKERAGIAPGLALFVIPTLAVLAPWIIPPLTRPLCAVLRALDRRVGTIAAAGLRATPGRTTALAVPALLAVGITACMLGAGATLGRATQQEVSSAIRADTVISAEPGTRLPASPGPLSAATATPVIATKVTVPKPARKHSSAPKPVRAWGVDGRVLTRVLDLAEHEGDLTKVTEGTFAAGATLADEAKWKLGQSVDLTLADGTTQRSTLVAIYSRDLAFPRMILPRATALAHTASATADRIFLTGPSSAWPAAKGQIVASREDYARTFTRSPADELATRLIVAVIAAYALLAAANTSALAQRDRVAQRAHLRALGLSRFQMLRCVLYEALGAGAIGAVLSGLVAVVCLAPLSMTLGLGPLPAFDIPWTAGVLAGTAAALGAPAVMTAHPLLAVQRQFARRGQ</sequence>
<keyword evidence="5 7" id="KW-1133">Transmembrane helix</keyword>
<feature type="transmembrane region" description="Helical" evidence="7">
    <location>
        <begin position="621"/>
        <end position="643"/>
    </location>
</feature>
<reference evidence="9 10" key="1">
    <citation type="submission" date="2023-08" db="EMBL/GenBank/DDBJ databases">
        <authorList>
            <person name="Sharma P."/>
            <person name="Verma V."/>
            <person name="Mohan M.K."/>
            <person name="Dubey A.K."/>
        </authorList>
    </citation>
    <scope>NUCLEOTIDE SEQUENCE [LARGE SCALE GENOMIC DNA]</scope>
    <source>
        <strain evidence="9 10">ADP4</strain>
    </source>
</reference>
<feature type="transmembrane region" description="Helical" evidence="7">
    <location>
        <begin position="33"/>
        <end position="58"/>
    </location>
</feature>
<keyword evidence="4 7" id="KW-0812">Transmembrane</keyword>
<evidence type="ECO:0000256" key="2">
    <source>
        <dbReference type="ARBA" id="ARBA00005236"/>
    </source>
</evidence>
<feature type="transmembrane region" description="Helical" evidence="7">
    <location>
        <begin position="173"/>
        <end position="202"/>
    </location>
</feature>
<keyword evidence="10" id="KW-1185">Reference proteome</keyword>
<comment type="similarity">
    <text evidence="2">Belongs to the ABC-4 integral membrane protein family. LolC/E subfamily.</text>
</comment>
<feature type="transmembrane region" description="Helical" evidence="7">
    <location>
        <begin position="530"/>
        <end position="550"/>
    </location>
</feature>
<dbReference type="Proteomes" id="UP001348265">
    <property type="component" value="Unassembled WGS sequence"/>
</dbReference>
<dbReference type="RefSeq" id="WP_331786381.1">
    <property type="nucleotide sequence ID" value="NZ_JAVFKM010000004.1"/>
</dbReference>
<feature type="transmembrane region" description="Helical" evidence="7">
    <location>
        <begin position="313"/>
        <end position="334"/>
    </location>
</feature>
<keyword evidence="6 7" id="KW-0472">Membrane</keyword>
<feature type="transmembrane region" description="Helical" evidence="7">
    <location>
        <begin position="130"/>
        <end position="153"/>
    </location>
</feature>
<feature type="transmembrane region" description="Helical" evidence="7">
    <location>
        <begin position="257"/>
        <end position="277"/>
    </location>
</feature>
<evidence type="ECO:0000256" key="5">
    <source>
        <dbReference type="ARBA" id="ARBA00022989"/>
    </source>
</evidence>
<organism evidence="9 10">
    <name type="scientific">Streptomyces chrestomyceticus</name>
    <dbReference type="NCBI Taxonomy" id="68185"/>
    <lineage>
        <taxon>Bacteria</taxon>
        <taxon>Bacillati</taxon>
        <taxon>Actinomycetota</taxon>
        <taxon>Actinomycetes</taxon>
        <taxon>Kitasatosporales</taxon>
        <taxon>Streptomycetaceae</taxon>
        <taxon>Streptomyces</taxon>
    </lineage>
</organism>
<dbReference type="EMBL" id="JAVFKM010000004">
    <property type="protein sequence ID" value="MEF3113791.1"/>
    <property type="molecule type" value="Genomic_DNA"/>
</dbReference>
<evidence type="ECO:0000259" key="8">
    <source>
        <dbReference type="Pfam" id="PF02687"/>
    </source>
</evidence>
<comment type="caution">
    <text evidence="9">The sequence shown here is derived from an EMBL/GenBank/DDBJ whole genome shotgun (WGS) entry which is preliminary data.</text>
</comment>
<name>A0ABU7WQI6_9ACTN</name>
<accession>A0ABU7WQI6</accession>
<evidence type="ECO:0000256" key="1">
    <source>
        <dbReference type="ARBA" id="ARBA00004651"/>
    </source>
</evidence>
<dbReference type="Pfam" id="PF02687">
    <property type="entry name" value="FtsX"/>
    <property type="match status" value="1"/>
</dbReference>
<gene>
    <name evidence="9" type="ORF">RB636_11360</name>
</gene>
<evidence type="ECO:0000313" key="10">
    <source>
        <dbReference type="Proteomes" id="UP001348265"/>
    </source>
</evidence>
<dbReference type="InterPro" id="IPR003838">
    <property type="entry name" value="ABC3_permease_C"/>
</dbReference>
<protein>
    <submittedName>
        <fullName evidence="9">FtsX-like permease family protein</fullName>
    </submittedName>
</protein>
<feature type="transmembrane region" description="Helical" evidence="7">
    <location>
        <begin position="78"/>
        <end position="103"/>
    </location>
</feature>